<accession>A0A402TS73</accession>
<reference evidence="2" key="1">
    <citation type="submission" date="2018-08" db="EMBL/GenBank/DDBJ databases">
        <authorList>
            <consortium name="GenomeTrakr network: Whole genome sequencing for foodborne pathogen traceback"/>
        </authorList>
    </citation>
    <scope>NUCLEOTIDE SEQUENCE [LARGE SCALE GENOMIC DNA]</scope>
    <source>
        <strain evidence="2">CFSAN034428</strain>
    </source>
</reference>
<proteinExistence type="predicted"/>
<dbReference type="Proteomes" id="UP000839515">
    <property type="component" value="Unassembled WGS sequence"/>
</dbReference>
<comment type="caution">
    <text evidence="2">The sequence shown here is derived from an EMBL/GenBank/DDBJ whole genome shotgun (WGS) entry which is preliminary data.</text>
</comment>
<feature type="domain" description="Minor tail T" evidence="1">
    <location>
        <begin position="28"/>
        <end position="101"/>
    </location>
</feature>
<evidence type="ECO:0000313" key="2">
    <source>
        <dbReference type="EMBL" id="MIT93821.1"/>
    </source>
</evidence>
<protein>
    <submittedName>
        <fullName evidence="2">Phage tail assembly protein T</fullName>
    </submittedName>
</protein>
<name>A0A402TS73_SALER</name>
<evidence type="ECO:0000259" key="1">
    <source>
        <dbReference type="Pfam" id="PF06223"/>
    </source>
</evidence>
<dbReference type="RefSeq" id="WP_071602151.1">
    <property type="nucleotide sequence ID" value="NZ_MYVQ01000322.1"/>
</dbReference>
<dbReference type="AlphaFoldDB" id="A0A402TS73"/>
<dbReference type="Pfam" id="PF06223">
    <property type="entry name" value="Phage_tail_T"/>
    <property type="match status" value="1"/>
</dbReference>
<organism evidence="2">
    <name type="scientific">Salmonella enterica</name>
    <name type="common">Salmonella choleraesuis</name>
    <dbReference type="NCBI Taxonomy" id="28901"/>
    <lineage>
        <taxon>Bacteria</taxon>
        <taxon>Pseudomonadati</taxon>
        <taxon>Pseudomonadota</taxon>
        <taxon>Gammaproteobacteria</taxon>
        <taxon>Enterobacterales</taxon>
        <taxon>Enterobacteriaceae</taxon>
        <taxon>Salmonella</taxon>
    </lineage>
</organism>
<dbReference type="EMBL" id="RSTU01000063">
    <property type="protein sequence ID" value="MIT93821.1"/>
    <property type="molecule type" value="Genomic_DNA"/>
</dbReference>
<gene>
    <name evidence="2" type="ORF">ATP91_26800</name>
</gene>
<sequence length="109" mass="12429">MNNELHFVRQLAREFRRPDWRRMLSEMSSTELGEWAAFFQENSFSNDLLDAEFATLKSMVFALVTGKKMDAADFSLLALPVTAQNRTEQELLNVAAGIPGGVRFEPESW</sequence>
<dbReference type="NCBIfam" id="TIGR01715">
    <property type="entry name" value="phage_lam_T"/>
    <property type="match status" value="1"/>
</dbReference>
<dbReference type="InterPro" id="IPR009350">
    <property type="entry name" value="Phage_tail_T"/>
</dbReference>